<evidence type="ECO:0000256" key="4">
    <source>
        <dbReference type="ARBA" id="ARBA00013100"/>
    </source>
</evidence>
<evidence type="ECO:0000256" key="8">
    <source>
        <dbReference type="ARBA" id="ARBA00023007"/>
    </source>
</evidence>
<organism evidence="11 12">
    <name type="scientific">Helobdella robusta</name>
    <name type="common">Californian leech</name>
    <dbReference type="NCBI Taxonomy" id="6412"/>
    <lineage>
        <taxon>Eukaryota</taxon>
        <taxon>Metazoa</taxon>
        <taxon>Spiralia</taxon>
        <taxon>Lophotrochozoa</taxon>
        <taxon>Annelida</taxon>
        <taxon>Clitellata</taxon>
        <taxon>Hirudinea</taxon>
        <taxon>Rhynchobdellida</taxon>
        <taxon>Glossiphoniidae</taxon>
        <taxon>Helobdella</taxon>
    </lineage>
</organism>
<gene>
    <name evidence="11" type="primary">20214735</name>
    <name evidence="10" type="ORF">HELRODRAFT_72348</name>
</gene>
<dbReference type="GO" id="GO:0006729">
    <property type="term" value="P:tetrahydrobiopterin biosynthetic process"/>
    <property type="evidence" value="ECO:0007669"/>
    <property type="project" value="UniProtKB-UniPathway"/>
</dbReference>
<evidence type="ECO:0000256" key="9">
    <source>
        <dbReference type="ARBA" id="ARBA00023239"/>
    </source>
</evidence>
<evidence type="ECO:0000313" key="12">
    <source>
        <dbReference type="Proteomes" id="UP000015101"/>
    </source>
</evidence>
<dbReference type="GO" id="GO:0003874">
    <property type="term" value="F:6-pyruvoyltetrahydropterin synthase activity"/>
    <property type="evidence" value="ECO:0007669"/>
    <property type="project" value="UniProtKB-EC"/>
</dbReference>
<evidence type="ECO:0000256" key="6">
    <source>
        <dbReference type="ARBA" id="ARBA00022723"/>
    </source>
</evidence>
<comment type="similarity">
    <text evidence="3">Belongs to the PTPS family.</text>
</comment>
<dbReference type="eggNOG" id="KOG4105">
    <property type="taxonomic scope" value="Eukaryota"/>
</dbReference>
<dbReference type="HOGENOM" id="CLU_111016_2_0_1"/>
<evidence type="ECO:0000256" key="2">
    <source>
        <dbReference type="ARBA" id="ARBA00005126"/>
    </source>
</evidence>
<dbReference type="EnsemblMetazoa" id="HelroT72348">
    <property type="protein sequence ID" value="HelroP72348"/>
    <property type="gene ID" value="HelroG72348"/>
</dbReference>
<dbReference type="InterPro" id="IPR022469">
    <property type="entry name" value="PTPS_His_AS"/>
</dbReference>
<dbReference type="InParanoid" id="T1G0Y7"/>
<reference evidence="11" key="3">
    <citation type="submission" date="2015-06" db="UniProtKB">
        <authorList>
            <consortium name="EnsemblMetazoa"/>
        </authorList>
    </citation>
    <scope>IDENTIFICATION</scope>
</reference>
<dbReference type="OrthoDB" id="14045at2759"/>
<comment type="pathway">
    <text evidence="2">Cofactor biosynthesis; tetrahydrobiopterin biosynthesis; tetrahydrobiopterin from 7,8-dihydroneopterin triphosphate: step 1/3.</text>
</comment>
<dbReference type="PANTHER" id="PTHR12589:SF7">
    <property type="entry name" value="6-PYRUVOYL TETRAHYDROBIOPTERIN SYNTHASE"/>
    <property type="match status" value="1"/>
</dbReference>
<dbReference type="Gene3D" id="3.30.479.10">
    <property type="entry name" value="6-pyruvoyl tetrahydropterin synthase/QueD"/>
    <property type="match status" value="1"/>
</dbReference>
<dbReference type="EMBL" id="KB095858">
    <property type="protein sequence ID" value="ESO10766.1"/>
    <property type="molecule type" value="Genomic_DNA"/>
</dbReference>
<name>T1G0Y7_HELRO</name>
<dbReference type="RefSeq" id="XP_009011035.1">
    <property type="nucleotide sequence ID" value="XM_009012787.1"/>
</dbReference>
<reference evidence="10 12" key="2">
    <citation type="journal article" date="2013" name="Nature">
        <title>Insights into bilaterian evolution from three spiralian genomes.</title>
        <authorList>
            <person name="Simakov O."/>
            <person name="Marletaz F."/>
            <person name="Cho S.J."/>
            <person name="Edsinger-Gonzales E."/>
            <person name="Havlak P."/>
            <person name="Hellsten U."/>
            <person name="Kuo D.H."/>
            <person name="Larsson T."/>
            <person name="Lv J."/>
            <person name="Arendt D."/>
            <person name="Savage R."/>
            <person name="Osoegawa K."/>
            <person name="de Jong P."/>
            <person name="Grimwood J."/>
            <person name="Chapman J.A."/>
            <person name="Shapiro H."/>
            <person name="Aerts A."/>
            <person name="Otillar R.P."/>
            <person name="Terry A.Y."/>
            <person name="Boore J.L."/>
            <person name="Grigoriev I.V."/>
            <person name="Lindberg D.R."/>
            <person name="Seaver E.C."/>
            <person name="Weisblat D.A."/>
            <person name="Putnam N.H."/>
            <person name="Rokhsar D.S."/>
        </authorList>
    </citation>
    <scope>NUCLEOTIDE SEQUENCE</scope>
</reference>
<keyword evidence="7" id="KW-0862">Zinc</keyword>
<keyword evidence="6" id="KW-0479">Metal-binding</keyword>
<evidence type="ECO:0000256" key="1">
    <source>
        <dbReference type="ARBA" id="ARBA00001947"/>
    </source>
</evidence>
<evidence type="ECO:0000256" key="3">
    <source>
        <dbReference type="ARBA" id="ARBA00009164"/>
    </source>
</evidence>
<dbReference type="GeneID" id="20214735"/>
<dbReference type="EC" id="4.2.3.12" evidence="4"/>
<sequence length="150" mass="17326">MSISGKLNDAKKNPVVYITRCATFSACHRLHSPKLSDEENRKIFGKCNHINGHGHNYRLEVTLKGEVEEDTGMVYNLSDLCKVIETCVIELMDHKNLDKDVEFFKNNTSTSENLCVFIWHKLLENLSKPHLLFEVKLHETDNNIVYYKGE</sequence>
<dbReference type="Pfam" id="PF01242">
    <property type="entry name" value="PTPS"/>
    <property type="match status" value="1"/>
</dbReference>
<dbReference type="CTD" id="20214735"/>
<evidence type="ECO:0000256" key="5">
    <source>
        <dbReference type="ARBA" id="ARBA00015587"/>
    </source>
</evidence>
<keyword evidence="12" id="KW-1185">Reference proteome</keyword>
<dbReference type="PANTHER" id="PTHR12589">
    <property type="entry name" value="PYRUVOYL TETRAHYDROBIOPTERIN SYNTHASE"/>
    <property type="match status" value="1"/>
</dbReference>
<keyword evidence="8" id="KW-0783">Tetrahydrobiopterin biosynthesis</keyword>
<dbReference type="InterPro" id="IPR038418">
    <property type="entry name" value="6-PTP_synth/QueD_sf"/>
</dbReference>
<dbReference type="FunCoup" id="T1G0Y7">
    <property type="interactions" value="808"/>
</dbReference>
<evidence type="ECO:0000313" key="11">
    <source>
        <dbReference type="EnsemblMetazoa" id="HelroP72348"/>
    </source>
</evidence>
<dbReference type="SUPFAM" id="SSF55620">
    <property type="entry name" value="Tetrahydrobiopterin biosynthesis enzymes-like"/>
    <property type="match status" value="1"/>
</dbReference>
<protein>
    <recommendedName>
        <fullName evidence="5">6-pyruvoyl tetrahydrobiopterin synthase</fullName>
        <ecNumber evidence="4">4.2.3.12</ecNumber>
    </recommendedName>
</protein>
<evidence type="ECO:0000256" key="7">
    <source>
        <dbReference type="ARBA" id="ARBA00022833"/>
    </source>
</evidence>
<proteinExistence type="inferred from homology"/>
<keyword evidence="9" id="KW-0456">Lyase</keyword>
<evidence type="ECO:0000313" key="10">
    <source>
        <dbReference type="EMBL" id="ESO10766.1"/>
    </source>
</evidence>
<dbReference type="OMA" id="YETERNF"/>
<reference evidence="12" key="1">
    <citation type="submission" date="2012-12" db="EMBL/GenBank/DDBJ databases">
        <authorList>
            <person name="Hellsten U."/>
            <person name="Grimwood J."/>
            <person name="Chapman J.A."/>
            <person name="Shapiro H."/>
            <person name="Aerts A."/>
            <person name="Otillar R.P."/>
            <person name="Terry A.Y."/>
            <person name="Boore J.L."/>
            <person name="Simakov O."/>
            <person name="Marletaz F."/>
            <person name="Cho S.-J."/>
            <person name="Edsinger-Gonzales E."/>
            <person name="Havlak P."/>
            <person name="Kuo D.-H."/>
            <person name="Larsson T."/>
            <person name="Lv J."/>
            <person name="Arendt D."/>
            <person name="Savage R."/>
            <person name="Osoegawa K."/>
            <person name="de Jong P."/>
            <person name="Lindberg D.R."/>
            <person name="Seaver E.C."/>
            <person name="Weisblat D.A."/>
            <person name="Putnam N.H."/>
            <person name="Grigoriev I.V."/>
            <person name="Rokhsar D.S."/>
        </authorList>
    </citation>
    <scope>NUCLEOTIDE SEQUENCE</scope>
</reference>
<dbReference type="Proteomes" id="UP000015101">
    <property type="component" value="Unassembled WGS sequence"/>
</dbReference>
<accession>T1G0Y7</accession>
<dbReference type="EMBL" id="AMQM01002742">
    <property type="status" value="NOT_ANNOTATED_CDS"/>
    <property type="molecule type" value="Genomic_DNA"/>
</dbReference>
<dbReference type="UniPathway" id="UPA00849">
    <property type="reaction ID" value="UER00819"/>
</dbReference>
<dbReference type="STRING" id="6412.T1G0Y7"/>
<dbReference type="PROSITE" id="PS00988">
    <property type="entry name" value="PTPS_2"/>
    <property type="match status" value="1"/>
</dbReference>
<dbReference type="AlphaFoldDB" id="T1G0Y7"/>
<dbReference type="GO" id="GO:0005739">
    <property type="term" value="C:mitochondrion"/>
    <property type="evidence" value="ECO:0000318"/>
    <property type="project" value="GO_Central"/>
</dbReference>
<dbReference type="KEGG" id="hro:HELRODRAFT_72348"/>
<dbReference type="InterPro" id="IPR007115">
    <property type="entry name" value="6-PTP_synth/QueD"/>
</dbReference>
<comment type="cofactor">
    <cofactor evidence="1">
        <name>Zn(2+)</name>
        <dbReference type="ChEBI" id="CHEBI:29105"/>
    </cofactor>
</comment>
<dbReference type="GO" id="GO:0046872">
    <property type="term" value="F:metal ion binding"/>
    <property type="evidence" value="ECO:0007669"/>
    <property type="project" value="UniProtKB-KW"/>
</dbReference>
<dbReference type="FunFam" id="3.30.479.10:FF:000003">
    <property type="entry name" value="6-pyruvoyl tetrahydrobiopterin synthase"/>
    <property type="match status" value="1"/>
</dbReference>